<comment type="caution">
    <text evidence="1">The sequence shown here is derived from an EMBL/GenBank/DDBJ whole genome shotgun (WGS) entry which is preliminary data.</text>
</comment>
<keyword evidence="2" id="KW-1185">Reference proteome</keyword>
<organism evidence="1 2">
    <name type="scientific">Ficus carica</name>
    <name type="common">Common fig</name>
    <dbReference type="NCBI Taxonomy" id="3494"/>
    <lineage>
        <taxon>Eukaryota</taxon>
        <taxon>Viridiplantae</taxon>
        <taxon>Streptophyta</taxon>
        <taxon>Embryophyta</taxon>
        <taxon>Tracheophyta</taxon>
        <taxon>Spermatophyta</taxon>
        <taxon>Magnoliopsida</taxon>
        <taxon>eudicotyledons</taxon>
        <taxon>Gunneridae</taxon>
        <taxon>Pentapetalae</taxon>
        <taxon>rosids</taxon>
        <taxon>fabids</taxon>
        <taxon>Rosales</taxon>
        <taxon>Moraceae</taxon>
        <taxon>Ficeae</taxon>
        <taxon>Ficus</taxon>
    </lineage>
</organism>
<reference evidence="1" key="1">
    <citation type="submission" date="2023-07" db="EMBL/GenBank/DDBJ databases">
        <title>draft genome sequence of fig (Ficus carica).</title>
        <authorList>
            <person name="Takahashi T."/>
            <person name="Nishimura K."/>
        </authorList>
    </citation>
    <scope>NUCLEOTIDE SEQUENCE</scope>
</reference>
<dbReference type="AlphaFoldDB" id="A0AA88AFN0"/>
<evidence type="ECO:0000313" key="2">
    <source>
        <dbReference type="Proteomes" id="UP001187192"/>
    </source>
</evidence>
<evidence type="ECO:0000313" key="1">
    <source>
        <dbReference type="EMBL" id="GMN43081.1"/>
    </source>
</evidence>
<gene>
    <name evidence="1" type="ORF">TIFTF001_012283</name>
</gene>
<dbReference type="EMBL" id="BTGU01000015">
    <property type="protein sequence ID" value="GMN43081.1"/>
    <property type="molecule type" value="Genomic_DNA"/>
</dbReference>
<protein>
    <submittedName>
        <fullName evidence="1">Uncharacterized protein</fullName>
    </submittedName>
</protein>
<dbReference type="Proteomes" id="UP001187192">
    <property type="component" value="Unassembled WGS sequence"/>
</dbReference>
<name>A0AA88AFN0_FICCA</name>
<sequence>MWWQSMRRSLASSQVYQEHQKRLKMFGDPENFGAYITCCVRVFHVATTRDLENKEAEEIVTERSIDGLLGILTARYIRR</sequence>
<proteinExistence type="predicted"/>
<accession>A0AA88AFN0</accession>